<organism evidence="1 2">
    <name type="scientific">Candidatus Nitrosacidococcus tergens</name>
    <dbReference type="NCBI Taxonomy" id="553981"/>
    <lineage>
        <taxon>Bacteria</taxon>
        <taxon>Pseudomonadati</taxon>
        <taxon>Pseudomonadota</taxon>
        <taxon>Gammaproteobacteria</taxon>
        <taxon>Chromatiales</taxon>
        <taxon>Chromatiaceae</taxon>
        <taxon>Candidatus Nitrosacidococcus</taxon>
    </lineage>
</organism>
<dbReference type="RefSeq" id="WP_197744204.1">
    <property type="nucleotide sequence ID" value="NZ_LR778175.1"/>
</dbReference>
<reference evidence="1 2" key="1">
    <citation type="submission" date="2020-03" db="EMBL/GenBank/DDBJ databases">
        <authorList>
            <person name="Picone N."/>
        </authorList>
    </citation>
    <scope>NUCLEOTIDE SEQUENCE [LARGE SCALE GENOMIC DNA]</scope>
    <source>
        <strain evidence="1">NSCAC1</strain>
    </source>
</reference>
<sequence>MELGFETIGNAILIFYDKKPILTTDPWISDSAYFGSWGHSHKIPDEQREAIELSKYIWLSHGHPDHLDSKSLRGLSKKKILLPDHVGSRIAYDMKEQGFDIHVLSDKKWYPLSDRIKVLCIADCNQDAILLVDIGGKLVFNKNDANDNGWESYVRKVVKTYDQSFLLALSSRFGDADMINFFDEDGNRIPRTENTPKLGQRNAWRTEDIGAKFFIPFSSMHCFQRRDSIWANELHTSINDYADGFQSKTAECLSAYIRYDCLNDRVEKINPAENQIQVREPGEFGDHWDELLEPDDIKKATVYFSKIEHLHTVVDFINLRVGGRNNHIKISDRKSTKGITFEAPRGSLMTAINYEIFDDMLIGNFMKTTLHGDWDAHGLYPDFTPYVAKYSDNGQAKTKDELKEYMAAYRRRMPIGWLKKQFESQAENIFRSWVPEEGILYKSAKKLYWYYKRSLR</sequence>
<dbReference type="Proteomes" id="UP000516072">
    <property type="component" value="Chromosome"/>
</dbReference>
<dbReference type="EMBL" id="LR778175">
    <property type="protein sequence ID" value="CAB1277177.1"/>
    <property type="molecule type" value="Genomic_DNA"/>
</dbReference>
<dbReference type="Gene3D" id="3.60.15.10">
    <property type="entry name" value="Ribonuclease Z/Hydroxyacylglutathione hydrolase-like"/>
    <property type="match status" value="1"/>
</dbReference>
<dbReference type="AlphaFoldDB" id="A0A7G1QBF7"/>
<dbReference type="KEGG" id="ntg:NSCAC_1540"/>
<name>A0A7G1QBF7_9GAMM</name>
<dbReference type="SUPFAM" id="SSF56281">
    <property type="entry name" value="Metallo-hydrolase/oxidoreductase"/>
    <property type="match status" value="1"/>
</dbReference>
<protein>
    <recommendedName>
        <fullName evidence="3">MBL fold metallo-hydrolase</fullName>
    </recommendedName>
</protein>
<proteinExistence type="predicted"/>
<gene>
    <name evidence="1" type="ORF">NSCAC_1540</name>
</gene>
<evidence type="ECO:0000313" key="1">
    <source>
        <dbReference type="EMBL" id="CAB1277177.1"/>
    </source>
</evidence>
<evidence type="ECO:0008006" key="3">
    <source>
        <dbReference type="Google" id="ProtNLM"/>
    </source>
</evidence>
<evidence type="ECO:0000313" key="2">
    <source>
        <dbReference type="Proteomes" id="UP000516072"/>
    </source>
</evidence>
<dbReference type="InterPro" id="IPR036866">
    <property type="entry name" value="RibonucZ/Hydroxyglut_hydro"/>
</dbReference>
<keyword evidence="2" id="KW-1185">Reference proteome</keyword>
<accession>A0A7G1QBF7</accession>